<feature type="domain" description="EamA" evidence="7">
    <location>
        <begin position="16"/>
        <end position="147"/>
    </location>
</feature>
<evidence type="ECO:0000256" key="2">
    <source>
        <dbReference type="ARBA" id="ARBA00022475"/>
    </source>
</evidence>
<feature type="transmembrane region" description="Helical" evidence="6">
    <location>
        <begin position="75"/>
        <end position="91"/>
    </location>
</feature>
<evidence type="ECO:0000256" key="3">
    <source>
        <dbReference type="ARBA" id="ARBA00022692"/>
    </source>
</evidence>
<feature type="domain" description="EamA" evidence="7">
    <location>
        <begin position="159"/>
        <end position="294"/>
    </location>
</feature>
<evidence type="ECO:0000256" key="5">
    <source>
        <dbReference type="ARBA" id="ARBA00023136"/>
    </source>
</evidence>
<dbReference type="Pfam" id="PF00892">
    <property type="entry name" value="EamA"/>
    <property type="match status" value="2"/>
</dbReference>
<comment type="subcellular location">
    <subcellularLocation>
        <location evidence="1">Cell membrane</location>
        <topology evidence="1">Multi-pass membrane protein</topology>
    </subcellularLocation>
</comment>
<keyword evidence="9" id="KW-1185">Reference proteome</keyword>
<keyword evidence="3 6" id="KW-0812">Transmembrane</keyword>
<feature type="transmembrane region" description="Helical" evidence="6">
    <location>
        <begin position="159"/>
        <end position="177"/>
    </location>
</feature>
<feature type="transmembrane region" description="Helical" evidence="6">
    <location>
        <begin position="103"/>
        <end position="123"/>
    </location>
</feature>
<evidence type="ECO:0000259" key="7">
    <source>
        <dbReference type="Pfam" id="PF00892"/>
    </source>
</evidence>
<evidence type="ECO:0000313" key="8">
    <source>
        <dbReference type="EMBL" id="MEY8245238.1"/>
    </source>
</evidence>
<evidence type="ECO:0000256" key="1">
    <source>
        <dbReference type="ARBA" id="ARBA00004651"/>
    </source>
</evidence>
<accession>A0ABV4CV33</accession>
<evidence type="ECO:0000313" key="9">
    <source>
        <dbReference type="Proteomes" id="UP001565200"/>
    </source>
</evidence>
<feature type="transmembrane region" description="Helical" evidence="6">
    <location>
        <begin position="257"/>
        <end position="273"/>
    </location>
</feature>
<reference evidence="8 9" key="1">
    <citation type="submission" date="2024-03" db="EMBL/GenBank/DDBJ databases">
        <title>Mouse gut bacterial collection (mGBC) of GemPharmatech.</title>
        <authorList>
            <person name="He Y."/>
            <person name="Dong L."/>
            <person name="Wu D."/>
            <person name="Gao X."/>
            <person name="Lin Z."/>
        </authorList>
    </citation>
    <scope>NUCLEOTIDE SEQUENCE [LARGE SCALE GENOMIC DNA]</scope>
    <source>
        <strain evidence="8 9">54-13</strain>
    </source>
</reference>
<feature type="transmembrane region" description="Helical" evidence="6">
    <location>
        <begin position="12"/>
        <end position="31"/>
    </location>
</feature>
<keyword evidence="4 6" id="KW-1133">Transmembrane helix</keyword>
<feature type="transmembrane region" description="Helical" evidence="6">
    <location>
        <begin position="227"/>
        <end position="245"/>
    </location>
</feature>
<keyword evidence="5 6" id="KW-0472">Membrane</keyword>
<dbReference type="RefSeq" id="WP_205523828.1">
    <property type="nucleotide sequence ID" value="NZ_JBCLPP010000014.1"/>
</dbReference>
<feature type="transmembrane region" description="Helical" evidence="6">
    <location>
        <begin position="184"/>
        <end position="207"/>
    </location>
</feature>
<feature type="transmembrane region" description="Helical" evidence="6">
    <location>
        <begin position="279"/>
        <end position="299"/>
    </location>
</feature>
<sequence length="308" mass="34172">MSYLSHIGRSRMFWFHLGAILTIVAWGISFVSTKVLLDNGLQPTEVYIYRTLLAYILVLAVCHKRILSNSLRDELLFVACGLCAGSLYFIAENTALEYTLVSNVSLIVTLAPLITTLLVGAVYKSEKPTKGILIGSFIALTGVGFVIFNSSFVLDVKPLGDLLSLAAAVSWAVYSLVLRKLNAFYTVMFISRKTFFYGMLTALPFLWFQPEQTSFSVLMKPEVWPNFLFLGVFCSMLAFIIWAWSNKGLGAVKANNYLYFQPIVTLVASALFLGEKVSIIGYTGCALILAGVWLSDRFGSRKANSRHK</sequence>
<gene>
    <name evidence="8" type="ORF">AAK873_06355</name>
</gene>
<feature type="transmembrane region" description="Helical" evidence="6">
    <location>
        <begin position="132"/>
        <end position="153"/>
    </location>
</feature>
<proteinExistence type="predicted"/>
<keyword evidence="2" id="KW-1003">Cell membrane</keyword>
<name>A0ABV4CV33_9BACT</name>
<dbReference type="PANTHER" id="PTHR32322">
    <property type="entry name" value="INNER MEMBRANE TRANSPORTER"/>
    <property type="match status" value="1"/>
</dbReference>
<feature type="transmembrane region" description="Helical" evidence="6">
    <location>
        <begin position="46"/>
        <end position="63"/>
    </location>
</feature>
<dbReference type="Proteomes" id="UP001565200">
    <property type="component" value="Unassembled WGS sequence"/>
</dbReference>
<evidence type="ECO:0000256" key="6">
    <source>
        <dbReference type="SAM" id="Phobius"/>
    </source>
</evidence>
<dbReference type="InterPro" id="IPR037185">
    <property type="entry name" value="EmrE-like"/>
</dbReference>
<comment type="caution">
    <text evidence="8">The sequence shown here is derived from an EMBL/GenBank/DDBJ whole genome shotgun (WGS) entry which is preliminary data.</text>
</comment>
<dbReference type="Gene3D" id="1.10.3730.20">
    <property type="match status" value="1"/>
</dbReference>
<protein>
    <submittedName>
        <fullName evidence="8">DMT family transporter</fullName>
    </submittedName>
</protein>
<evidence type="ECO:0000256" key="4">
    <source>
        <dbReference type="ARBA" id="ARBA00022989"/>
    </source>
</evidence>
<dbReference type="SUPFAM" id="SSF103481">
    <property type="entry name" value="Multidrug resistance efflux transporter EmrE"/>
    <property type="match status" value="2"/>
</dbReference>
<dbReference type="EMBL" id="JBCLPP010000014">
    <property type="protein sequence ID" value="MEY8245238.1"/>
    <property type="molecule type" value="Genomic_DNA"/>
</dbReference>
<organism evidence="8 9">
    <name type="scientific">Heminiphilus faecis</name>
    <dbReference type="NCBI Taxonomy" id="2601703"/>
    <lineage>
        <taxon>Bacteria</taxon>
        <taxon>Pseudomonadati</taxon>
        <taxon>Bacteroidota</taxon>
        <taxon>Bacteroidia</taxon>
        <taxon>Bacteroidales</taxon>
        <taxon>Muribaculaceae</taxon>
        <taxon>Heminiphilus</taxon>
    </lineage>
</organism>
<dbReference type="InterPro" id="IPR000620">
    <property type="entry name" value="EamA_dom"/>
</dbReference>
<dbReference type="PANTHER" id="PTHR32322:SF18">
    <property type="entry name" value="S-ADENOSYLMETHIONINE_S-ADENOSYLHOMOCYSTEINE TRANSPORTER"/>
    <property type="match status" value="1"/>
</dbReference>
<dbReference type="InterPro" id="IPR050638">
    <property type="entry name" value="AA-Vitamin_Transporters"/>
</dbReference>